<evidence type="ECO:0000256" key="9">
    <source>
        <dbReference type="ARBA" id="ARBA00022842"/>
    </source>
</evidence>
<dbReference type="RefSeq" id="WP_336808415.1">
    <property type="nucleotide sequence ID" value="NZ_JBBBNY010000011.1"/>
</dbReference>
<evidence type="ECO:0000256" key="11">
    <source>
        <dbReference type="ARBA" id="ARBA00048540"/>
    </source>
</evidence>
<dbReference type="GO" id="GO:0016740">
    <property type="term" value="F:transferase activity"/>
    <property type="evidence" value="ECO:0007669"/>
    <property type="project" value="UniProtKB-KW"/>
</dbReference>
<evidence type="ECO:0000256" key="6">
    <source>
        <dbReference type="ARBA" id="ARBA00022679"/>
    </source>
</evidence>
<evidence type="ECO:0000313" key="12">
    <source>
        <dbReference type="EMBL" id="MEI7037778.1"/>
    </source>
</evidence>
<dbReference type="EC" id="2.7.1.180" evidence="3"/>
<evidence type="ECO:0000313" key="13">
    <source>
        <dbReference type="Proteomes" id="UP001381174"/>
    </source>
</evidence>
<evidence type="ECO:0000256" key="3">
    <source>
        <dbReference type="ARBA" id="ARBA00011955"/>
    </source>
</evidence>
<dbReference type="Proteomes" id="UP001381174">
    <property type="component" value="Unassembled WGS sequence"/>
</dbReference>
<keyword evidence="7" id="KW-0479">Metal-binding</keyword>
<dbReference type="Pfam" id="PF02424">
    <property type="entry name" value="ApbE"/>
    <property type="match status" value="2"/>
</dbReference>
<sequence length="249" mass="27176">MIRRARPLLGTFVEIRARADQAVLTHAFEAVAQAHALMSYQDTASELSRLNSEAWRRPVPVHPWTWRVLAAARWLHVHSAGAFDCTVPDGPDAGMDAVELLPGRTVRFRRRVRLDLSGIAKGFAVDRAIDRLRRAGSQGLVNAGGDLRVFGPSAEPILVRDPDQPQRLRPLGTLADGALATSAPYFSEQDGRWAVRDPRDGGSPSRYRSVSVLAPTCLRADALTKVVWVRGAEAAGPLLARLRAEAIVL</sequence>
<keyword evidence="6 12" id="KW-0808">Transferase</keyword>
<dbReference type="InterPro" id="IPR024932">
    <property type="entry name" value="ApbE"/>
</dbReference>
<evidence type="ECO:0000256" key="10">
    <source>
        <dbReference type="ARBA" id="ARBA00031306"/>
    </source>
</evidence>
<comment type="cofactor">
    <cofactor evidence="1">
        <name>Mg(2+)</name>
        <dbReference type="ChEBI" id="CHEBI:18420"/>
    </cofactor>
</comment>
<reference evidence="12 13" key="1">
    <citation type="journal article" date="2014" name="Int. J. Syst. Evol. Microbiol.">
        <title>Fulvimonas yonginensis sp. nov., isolated from greenhouse soil, and emended description of the genus Fulvimonas.</title>
        <authorList>
            <person name="Ahn J.H."/>
            <person name="Kim S.J."/>
            <person name="Weon H.Y."/>
            <person name="Hong S.B."/>
            <person name="Seok S.J."/>
            <person name="Kwon S.W."/>
        </authorList>
    </citation>
    <scope>NUCLEOTIDE SEQUENCE [LARGE SCALE GENOMIC DNA]</scope>
    <source>
        <strain evidence="12 13">KACC 16952</strain>
    </source>
</reference>
<gene>
    <name evidence="12" type="ORF">WAT24_13500</name>
</gene>
<evidence type="ECO:0000256" key="1">
    <source>
        <dbReference type="ARBA" id="ARBA00001946"/>
    </source>
</evidence>
<dbReference type="EMBL" id="JBBBNY010000011">
    <property type="protein sequence ID" value="MEI7037778.1"/>
    <property type="molecule type" value="Genomic_DNA"/>
</dbReference>
<comment type="similarity">
    <text evidence="2">Belongs to the ApbE family.</text>
</comment>
<proteinExistence type="inferred from homology"/>
<evidence type="ECO:0000256" key="4">
    <source>
        <dbReference type="ARBA" id="ARBA00016337"/>
    </source>
</evidence>
<keyword evidence="8" id="KW-0274">FAD</keyword>
<keyword evidence="13" id="KW-1185">Reference proteome</keyword>
<evidence type="ECO:0000256" key="7">
    <source>
        <dbReference type="ARBA" id="ARBA00022723"/>
    </source>
</evidence>
<dbReference type="Gene3D" id="3.10.520.10">
    <property type="entry name" value="ApbE-like domains"/>
    <property type="match status" value="1"/>
</dbReference>
<evidence type="ECO:0000256" key="8">
    <source>
        <dbReference type="ARBA" id="ARBA00022827"/>
    </source>
</evidence>
<accession>A0ABU8JET2</accession>
<evidence type="ECO:0000256" key="5">
    <source>
        <dbReference type="ARBA" id="ARBA00022630"/>
    </source>
</evidence>
<comment type="catalytic activity">
    <reaction evidence="11">
        <text>L-threonyl-[protein] + FAD = FMN-L-threonyl-[protein] + AMP + H(+)</text>
        <dbReference type="Rhea" id="RHEA:36847"/>
        <dbReference type="Rhea" id="RHEA-COMP:11060"/>
        <dbReference type="Rhea" id="RHEA-COMP:11061"/>
        <dbReference type="ChEBI" id="CHEBI:15378"/>
        <dbReference type="ChEBI" id="CHEBI:30013"/>
        <dbReference type="ChEBI" id="CHEBI:57692"/>
        <dbReference type="ChEBI" id="CHEBI:74257"/>
        <dbReference type="ChEBI" id="CHEBI:456215"/>
        <dbReference type="EC" id="2.7.1.180"/>
    </reaction>
</comment>
<dbReference type="InterPro" id="IPR003374">
    <property type="entry name" value="ApbE-like_sf"/>
</dbReference>
<organism evidence="12 13">
    <name type="scientific">Fulvimonas yonginensis</name>
    <dbReference type="NCBI Taxonomy" id="1495200"/>
    <lineage>
        <taxon>Bacteria</taxon>
        <taxon>Pseudomonadati</taxon>
        <taxon>Pseudomonadota</taxon>
        <taxon>Gammaproteobacteria</taxon>
        <taxon>Lysobacterales</taxon>
        <taxon>Rhodanobacteraceae</taxon>
        <taxon>Fulvimonas</taxon>
    </lineage>
</organism>
<name>A0ABU8JET2_9GAMM</name>
<evidence type="ECO:0000256" key="2">
    <source>
        <dbReference type="ARBA" id="ARBA00008282"/>
    </source>
</evidence>
<comment type="caution">
    <text evidence="12">The sequence shown here is derived from an EMBL/GenBank/DDBJ whole genome shotgun (WGS) entry which is preliminary data.</text>
</comment>
<dbReference type="PANTHER" id="PTHR30040">
    <property type="entry name" value="THIAMINE BIOSYNTHESIS LIPOPROTEIN APBE"/>
    <property type="match status" value="1"/>
</dbReference>
<dbReference type="SUPFAM" id="SSF143631">
    <property type="entry name" value="ApbE-like"/>
    <property type="match status" value="1"/>
</dbReference>
<protein>
    <recommendedName>
        <fullName evidence="4">FAD:protein FMN transferase</fullName>
        <ecNumber evidence="3">2.7.1.180</ecNumber>
    </recommendedName>
    <alternativeName>
        <fullName evidence="10">Flavin transferase</fullName>
    </alternativeName>
</protein>
<dbReference type="PANTHER" id="PTHR30040:SF2">
    <property type="entry name" value="FAD:PROTEIN FMN TRANSFERASE"/>
    <property type="match status" value="1"/>
</dbReference>
<keyword evidence="5" id="KW-0285">Flavoprotein</keyword>
<keyword evidence="9" id="KW-0460">Magnesium</keyword>